<evidence type="ECO:0000313" key="3">
    <source>
        <dbReference type="Proteomes" id="UP001363151"/>
    </source>
</evidence>
<feature type="compositionally biased region" description="Polar residues" evidence="1">
    <location>
        <begin position="69"/>
        <end position="92"/>
    </location>
</feature>
<evidence type="ECO:0000256" key="1">
    <source>
        <dbReference type="SAM" id="MobiDB-lite"/>
    </source>
</evidence>
<feature type="region of interest" description="Disordered" evidence="1">
    <location>
        <begin position="28"/>
        <end position="121"/>
    </location>
</feature>
<gene>
    <name evidence="2" type="ORF">SO694_00086143</name>
</gene>
<dbReference type="EMBL" id="JBBJCI010000122">
    <property type="protein sequence ID" value="KAK7248009.1"/>
    <property type="molecule type" value="Genomic_DNA"/>
</dbReference>
<evidence type="ECO:0000313" key="2">
    <source>
        <dbReference type="EMBL" id="KAK7248009.1"/>
    </source>
</evidence>
<organism evidence="2 3">
    <name type="scientific">Aureococcus anophagefferens</name>
    <name type="common">Harmful bloom alga</name>
    <dbReference type="NCBI Taxonomy" id="44056"/>
    <lineage>
        <taxon>Eukaryota</taxon>
        <taxon>Sar</taxon>
        <taxon>Stramenopiles</taxon>
        <taxon>Ochrophyta</taxon>
        <taxon>Pelagophyceae</taxon>
        <taxon>Pelagomonadales</taxon>
        <taxon>Pelagomonadaceae</taxon>
        <taxon>Aureococcus</taxon>
    </lineage>
</organism>
<name>A0ABR1G538_AURAN</name>
<comment type="caution">
    <text evidence="2">The sequence shown here is derived from an EMBL/GenBank/DDBJ whole genome shotgun (WGS) entry which is preliminary data.</text>
</comment>
<evidence type="ECO:0008006" key="4">
    <source>
        <dbReference type="Google" id="ProtNLM"/>
    </source>
</evidence>
<protein>
    <recommendedName>
        <fullName evidence="4">UVR domain-containing protein</fullName>
    </recommendedName>
</protein>
<feature type="compositionally biased region" description="Basic residues" evidence="1">
    <location>
        <begin position="100"/>
        <end position="110"/>
    </location>
</feature>
<proteinExistence type="predicted"/>
<dbReference type="Proteomes" id="UP001363151">
    <property type="component" value="Unassembled WGS sequence"/>
</dbReference>
<feature type="compositionally biased region" description="Basic and acidic residues" evidence="1">
    <location>
        <begin position="33"/>
        <end position="44"/>
    </location>
</feature>
<sequence>MASSSKRSCWDEASVASQASFLSILTEMSVVKRQHDHEQRLEKRRERRRKEKKERARRGPVNHPARFDVSTTTLFDRTGSRSRSAWLQVTPQRHSEPPRPPRRARERRARTPAPWKPVGGLSTYFGDPPLHELAPKLRKKSLHDITRQIEELERDAREDAYHDRSKDVVEALRDLAHQRDDELQWERDHNPLHVAADSSVAAVRFRSSLKK</sequence>
<feature type="compositionally biased region" description="Basic residues" evidence="1">
    <location>
        <begin position="45"/>
        <end position="60"/>
    </location>
</feature>
<reference evidence="2 3" key="1">
    <citation type="submission" date="2024-03" db="EMBL/GenBank/DDBJ databases">
        <title>Aureococcus anophagefferens CCMP1851 and Kratosvirus quantuckense: Draft genome of a second virus-susceptible host strain in the model system.</title>
        <authorList>
            <person name="Chase E."/>
            <person name="Truchon A.R."/>
            <person name="Schepens W."/>
            <person name="Wilhelm S.W."/>
        </authorList>
    </citation>
    <scope>NUCLEOTIDE SEQUENCE [LARGE SCALE GENOMIC DNA]</scope>
    <source>
        <strain evidence="2 3">CCMP1851</strain>
    </source>
</reference>
<keyword evidence="3" id="KW-1185">Reference proteome</keyword>
<accession>A0ABR1G538</accession>